<dbReference type="PANTHER" id="PTHR48107:SF7">
    <property type="entry name" value="RE15974P"/>
    <property type="match status" value="1"/>
</dbReference>
<gene>
    <name evidence="5" type="ORF">FISHEDRAFT_42558</name>
</gene>
<keyword evidence="2" id="KW-0521">NADP</keyword>
<dbReference type="SMART" id="SM00822">
    <property type="entry name" value="PKS_KR"/>
    <property type="match status" value="1"/>
</dbReference>
<dbReference type="InterPro" id="IPR036291">
    <property type="entry name" value="NAD(P)-bd_dom_sf"/>
</dbReference>
<dbReference type="Gene3D" id="3.40.50.720">
    <property type="entry name" value="NAD(P)-binding Rossmann-like Domain"/>
    <property type="match status" value="1"/>
</dbReference>
<dbReference type="Pfam" id="PF13561">
    <property type="entry name" value="adh_short_C2"/>
    <property type="match status" value="1"/>
</dbReference>
<dbReference type="Proteomes" id="UP000054144">
    <property type="component" value="Unassembled WGS sequence"/>
</dbReference>
<keyword evidence="6" id="KW-1185">Reference proteome</keyword>
<accession>A0A0D7ACZ9</accession>
<proteinExistence type="inferred from homology"/>
<evidence type="ECO:0000313" key="6">
    <source>
        <dbReference type="Proteomes" id="UP000054144"/>
    </source>
</evidence>
<dbReference type="SUPFAM" id="SSF51735">
    <property type="entry name" value="NAD(P)-binding Rossmann-fold domains"/>
    <property type="match status" value="1"/>
</dbReference>
<dbReference type="OrthoDB" id="5327538at2759"/>
<evidence type="ECO:0000256" key="3">
    <source>
        <dbReference type="ARBA" id="ARBA00023002"/>
    </source>
</evidence>
<reference evidence="5 6" key="1">
    <citation type="journal article" date="2015" name="Fungal Genet. Biol.">
        <title>Evolution of novel wood decay mechanisms in Agaricales revealed by the genome sequences of Fistulina hepatica and Cylindrobasidium torrendii.</title>
        <authorList>
            <person name="Floudas D."/>
            <person name="Held B.W."/>
            <person name="Riley R."/>
            <person name="Nagy L.G."/>
            <person name="Koehler G."/>
            <person name="Ransdell A.S."/>
            <person name="Younus H."/>
            <person name="Chow J."/>
            <person name="Chiniquy J."/>
            <person name="Lipzen A."/>
            <person name="Tritt A."/>
            <person name="Sun H."/>
            <person name="Haridas S."/>
            <person name="LaButti K."/>
            <person name="Ohm R.A."/>
            <person name="Kues U."/>
            <person name="Blanchette R.A."/>
            <person name="Grigoriev I.V."/>
            <person name="Minto R.E."/>
            <person name="Hibbett D.S."/>
        </authorList>
    </citation>
    <scope>NUCLEOTIDE SEQUENCE [LARGE SCALE GENOMIC DNA]</scope>
    <source>
        <strain evidence="5 6">ATCC 64428</strain>
    </source>
</reference>
<evidence type="ECO:0000313" key="5">
    <source>
        <dbReference type="EMBL" id="KIY48842.1"/>
    </source>
</evidence>
<dbReference type="PROSITE" id="PS00061">
    <property type="entry name" value="ADH_SHORT"/>
    <property type="match status" value="1"/>
</dbReference>
<protein>
    <submittedName>
        <fullName evidence="5">3-ketoacyl-acyl carrier protein reductase</fullName>
    </submittedName>
</protein>
<dbReference type="AlphaFoldDB" id="A0A0D7ACZ9"/>
<dbReference type="EMBL" id="KN881806">
    <property type="protein sequence ID" value="KIY48842.1"/>
    <property type="molecule type" value="Genomic_DNA"/>
</dbReference>
<dbReference type="PRINTS" id="PR00081">
    <property type="entry name" value="GDHRDH"/>
</dbReference>
<dbReference type="FunFam" id="3.40.50.720:FF:000374">
    <property type="entry name" value="3-oxoacyl-(Acyl-carrier-protein) reductase"/>
    <property type="match status" value="1"/>
</dbReference>
<dbReference type="InterPro" id="IPR057326">
    <property type="entry name" value="KR_dom"/>
</dbReference>
<organism evidence="5 6">
    <name type="scientific">Fistulina hepatica ATCC 64428</name>
    <dbReference type="NCBI Taxonomy" id="1128425"/>
    <lineage>
        <taxon>Eukaryota</taxon>
        <taxon>Fungi</taxon>
        <taxon>Dikarya</taxon>
        <taxon>Basidiomycota</taxon>
        <taxon>Agaricomycotina</taxon>
        <taxon>Agaricomycetes</taxon>
        <taxon>Agaricomycetidae</taxon>
        <taxon>Agaricales</taxon>
        <taxon>Fistulinaceae</taxon>
        <taxon>Fistulina</taxon>
    </lineage>
</organism>
<evidence type="ECO:0000259" key="4">
    <source>
        <dbReference type="SMART" id="SM00822"/>
    </source>
</evidence>
<name>A0A0D7ACZ9_9AGAR</name>
<keyword evidence="3" id="KW-0560">Oxidoreductase</keyword>
<dbReference type="InterPro" id="IPR002347">
    <property type="entry name" value="SDR_fam"/>
</dbReference>
<feature type="domain" description="Ketoreductase" evidence="4">
    <location>
        <begin position="17"/>
        <end position="207"/>
    </location>
</feature>
<evidence type="ECO:0000256" key="1">
    <source>
        <dbReference type="ARBA" id="ARBA00006484"/>
    </source>
</evidence>
<dbReference type="PRINTS" id="PR00080">
    <property type="entry name" value="SDRFAMILY"/>
</dbReference>
<sequence>MAPSSFEPVAYPTLQGKVAIVTGASRGIGASIAYELARRGADVMITYTSASSDAKADAVVEQIRGLKQHGGRAAKICYDLRQPESPKKIVDATLAAFSVNHIDILVNNAGVLIQLTLDKITLDDYAQIYDVNVRAPILMAKAVLPYLGERSRIINVSSIAARLGYAGVTLYCSSKAALEGFTRSLAGELGAEGHTVNAIAAGPVDTEMMAQLDYSLLEAQNKLTPLEHRVAEPVEIATVVVGLCEDAGRWITGQTISASGGFLML</sequence>
<dbReference type="InterPro" id="IPR020904">
    <property type="entry name" value="Sc_DH/Rdtase_CS"/>
</dbReference>
<dbReference type="PANTHER" id="PTHR48107">
    <property type="entry name" value="NADPH-DEPENDENT ALDEHYDE REDUCTASE-LIKE PROTEIN, CHLOROPLASTIC-RELATED"/>
    <property type="match status" value="1"/>
</dbReference>
<dbReference type="GO" id="GO:0016614">
    <property type="term" value="F:oxidoreductase activity, acting on CH-OH group of donors"/>
    <property type="evidence" value="ECO:0007669"/>
    <property type="project" value="UniProtKB-ARBA"/>
</dbReference>
<comment type="similarity">
    <text evidence="1">Belongs to the short-chain dehydrogenases/reductases (SDR) family.</text>
</comment>
<evidence type="ECO:0000256" key="2">
    <source>
        <dbReference type="ARBA" id="ARBA00022857"/>
    </source>
</evidence>